<sequence length="465" mass="53349">MHLLDLPVENLKNICSFLGGYSYPASMVPYLRSCVENPDKKEFMVQVYTREDFALIYLYNLFPTHDVVERCVSAVVRRENLTILSWLMAKSKNKLLLMIGEQAALCGSYKILTWAIQQGCPVSQKMVLDVVRSGSIRLYKSDTTRLYKFLHFLGHRSMESCKLAALHNKLDIVYCFQVEYLLADICYNLALGGHLESLRVLSTRYPLYLAQIMHGAFSGLHKDIILYYRKQCNVSSRDYLLSALCTEKTEEEKLDFLDFLDGLVALDYNQIASMAPAKQHMGIIRWCLSKGEITTPIFTAAVCSGTVQDMDYLKSLGYYAPAPSLYFAAMRSGRRENLQWLKDNGCSSLPDDLANYVLDGKIDRSPLPCLEWCHEQGLRFSPFLLEKSIIQGKIQVFHWLLNKVDMSERYFLSRFIAVSIDMCNLEAFTALLTSDYPAQTREKIRQKKTTYSNYLLLEEMEKLLS</sequence>
<protein>
    <submittedName>
        <fullName evidence="1">Ankyrin repeat-containing protein</fullName>
    </submittedName>
</protein>
<proteinExistence type="predicted"/>
<organism evidence="1">
    <name type="scientific">Cedratvirus Zaza IHUMI</name>
    <dbReference type="NCBI Taxonomy" id="2126979"/>
    <lineage>
        <taxon>Viruses</taxon>
        <taxon>Pithoviruses</taxon>
    </lineage>
</organism>
<dbReference type="PANTHER" id="PTHR46586:SF3">
    <property type="entry name" value="ANKYRIN REPEAT-CONTAINING PROTEIN"/>
    <property type="match status" value="1"/>
</dbReference>
<reference evidence="1" key="1">
    <citation type="submission" date="2018-03" db="EMBL/GenBank/DDBJ databases">
        <authorList>
            <consortium name="Urmite Genomes"/>
        </authorList>
    </citation>
    <scope>NUCLEOTIDE SEQUENCE [LARGE SCALE GENOMIC DNA]</scope>
    <source>
        <strain evidence="1">IHUMI-S29</strain>
    </source>
</reference>
<dbReference type="Proteomes" id="UP000270547">
    <property type="component" value="Segment"/>
</dbReference>
<gene>
    <name evidence="1" type="ORF">ZAZAV_522</name>
</gene>
<accession>A0A2R8FFK8</accession>
<dbReference type="EMBL" id="LT994652">
    <property type="protein sequence ID" value="SPN79813.1"/>
    <property type="molecule type" value="Genomic_DNA"/>
</dbReference>
<dbReference type="PANTHER" id="PTHR46586">
    <property type="entry name" value="ANKYRIN REPEAT-CONTAINING PROTEIN"/>
    <property type="match status" value="1"/>
</dbReference>
<evidence type="ECO:0000313" key="1">
    <source>
        <dbReference type="EMBL" id="SPN79813.1"/>
    </source>
</evidence>
<dbReference type="InterPro" id="IPR052050">
    <property type="entry name" value="SecEffector_AnkRepeat"/>
</dbReference>
<name>A0A2R8FFK8_9VIRU</name>